<comment type="caution">
    <text evidence="1">The sequence shown here is derived from an EMBL/GenBank/DDBJ whole genome shotgun (WGS) entry which is preliminary data.</text>
</comment>
<dbReference type="Proteomes" id="UP000076858">
    <property type="component" value="Unassembled WGS sequence"/>
</dbReference>
<gene>
    <name evidence="1" type="ORF">APZ42_006874</name>
</gene>
<organism evidence="1 2">
    <name type="scientific">Daphnia magna</name>
    <dbReference type="NCBI Taxonomy" id="35525"/>
    <lineage>
        <taxon>Eukaryota</taxon>
        <taxon>Metazoa</taxon>
        <taxon>Ecdysozoa</taxon>
        <taxon>Arthropoda</taxon>
        <taxon>Crustacea</taxon>
        <taxon>Branchiopoda</taxon>
        <taxon>Diplostraca</taxon>
        <taxon>Cladocera</taxon>
        <taxon>Anomopoda</taxon>
        <taxon>Daphniidae</taxon>
        <taxon>Daphnia</taxon>
    </lineage>
</organism>
<evidence type="ECO:0000313" key="2">
    <source>
        <dbReference type="Proteomes" id="UP000076858"/>
    </source>
</evidence>
<dbReference type="EMBL" id="LRGB01019272">
    <property type="protein sequence ID" value="KZR97967.1"/>
    <property type="molecule type" value="Genomic_DNA"/>
</dbReference>
<proteinExistence type="predicted"/>
<accession>A0A164FNA7</accession>
<reference evidence="1 2" key="1">
    <citation type="submission" date="2016-03" db="EMBL/GenBank/DDBJ databases">
        <title>EvidentialGene: Evidence-directed Construction of Genes on Genomes.</title>
        <authorList>
            <person name="Gilbert D.G."/>
            <person name="Choi J.-H."/>
            <person name="Mockaitis K."/>
            <person name="Colbourne J."/>
            <person name="Pfrender M."/>
        </authorList>
    </citation>
    <scope>NUCLEOTIDE SEQUENCE [LARGE SCALE GENOMIC DNA]</scope>
    <source>
        <strain evidence="1 2">Xinb3</strain>
        <tissue evidence="1">Complete organism</tissue>
    </source>
</reference>
<evidence type="ECO:0000313" key="1">
    <source>
        <dbReference type="EMBL" id="KZR97967.1"/>
    </source>
</evidence>
<protein>
    <submittedName>
        <fullName evidence="1">Uncharacterized protein</fullName>
    </submittedName>
</protein>
<name>A0A164FNA7_9CRUS</name>
<keyword evidence="2" id="KW-1185">Reference proteome</keyword>
<sequence length="44" mass="5345">MQFKRRKSKPGIFEEFYRVGSFLRWNGTIFLFGTKYSEGEKIQH</sequence>
<dbReference type="AlphaFoldDB" id="A0A164FNA7"/>